<dbReference type="InterPro" id="IPR035896">
    <property type="entry name" value="AN1-like_Znf"/>
</dbReference>
<sequence length="112" mass="11563">MSDNSAPAAATAPTGTGSNPASAPSSAPGSAPSSAPGTPRSSKSNAPRCSKDGCTDRAVKIIGDCRYCAQKYCGKHRLPEAHLCDNLQKCRDQSAENLKSRLLGEKCVAEKV</sequence>
<evidence type="ECO:0000313" key="8">
    <source>
        <dbReference type="Proteomes" id="UP001212152"/>
    </source>
</evidence>
<feature type="domain" description="AN1-type" evidence="6">
    <location>
        <begin position="43"/>
        <end position="92"/>
    </location>
</feature>
<dbReference type="PROSITE" id="PS51039">
    <property type="entry name" value="ZF_AN1"/>
    <property type="match status" value="1"/>
</dbReference>
<evidence type="ECO:0000256" key="3">
    <source>
        <dbReference type="ARBA" id="ARBA00022833"/>
    </source>
</evidence>
<reference evidence="7" key="1">
    <citation type="submission" date="2020-05" db="EMBL/GenBank/DDBJ databases">
        <title>Phylogenomic resolution of chytrid fungi.</title>
        <authorList>
            <person name="Stajich J.E."/>
            <person name="Amses K."/>
            <person name="Simmons R."/>
            <person name="Seto K."/>
            <person name="Myers J."/>
            <person name="Bonds A."/>
            <person name="Quandt C.A."/>
            <person name="Barry K."/>
            <person name="Liu P."/>
            <person name="Grigoriev I."/>
            <person name="Longcore J.E."/>
            <person name="James T.Y."/>
        </authorList>
    </citation>
    <scope>NUCLEOTIDE SEQUENCE</scope>
    <source>
        <strain evidence="7">JEL0379</strain>
    </source>
</reference>
<dbReference type="AlphaFoldDB" id="A0AAD5THM9"/>
<protein>
    <recommendedName>
        <fullName evidence="6">AN1-type domain-containing protein</fullName>
    </recommendedName>
</protein>
<dbReference type="Pfam" id="PF01428">
    <property type="entry name" value="zf-AN1"/>
    <property type="match status" value="1"/>
</dbReference>
<evidence type="ECO:0000256" key="2">
    <source>
        <dbReference type="ARBA" id="ARBA00022771"/>
    </source>
</evidence>
<dbReference type="Gene3D" id="4.10.1110.10">
    <property type="entry name" value="AN1-like Zinc finger"/>
    <property type="match status" value="1"/>
</dbReference>
<keyword evidence="8" id="KW-1185">Reference proteome</keyword>
<evidence type="ECO:0000256" key="5">
    <source>
        <dbReference type="SAM" id="MobiDB-lite"/>
    </source>
</evidence>
<dbReference type="SUPFAM" id="SSF118310">
    <property type="entry name" value="AN1-like Zinc finger"/>
    <property type="match status" value="1"/>
</dbReference>
<evidence type="ECO:0000313" key="7">
    <source>
        <dbReference type="EMBL" id="KAJ3175658.1"/>
    </source>
</evidence>
<gene>
    <name evidence="7" type="ORF">HDU87_005799</name>
</gene>
<dbReference type="EMBL" id="JADGJQ010000049">
    <property type="protein sequence ID" value="KAJ3175658.1"/>
    <property type="molecule type" value="Genomic_DNA"/>
</dbReference>
<name>A0AAD5THM9_9FUNG</name>
<dbReference type="GO" id="GO:0008270">
    <property type="term" value="F:zinc ion binding"/>
    <property type="evidence" value="ECO:0007669"/>
    <property type="project" value="UniProtKB-KW"/>
</dbReference>
<accession>A0AAD5THM9</accession>
<keyword evidence="1" id="KW-0479">Metal-binding</keyword>
<evidence type="ECO:0000256" key="4">
    <source>
        <dbReference type="PROSITE-ProRule" id="PRU00449"/>
    </source>
</evidence>
<organism evidence="7 8">
    <name type="scientific">Geranomyces variabilis</name>
    <dbReference type="NCBI Taxonomy" id="109894"/>
    <lineage>
        <taxon>Eukaryota</taxon>
        <taxon>Fungi</taxon>
        <taxon>Fungi incertae sedis</taxon>
        <taxon>Chytridiomycota</taxon>
        <taxon>Chytridiomycota incertae sedis</taxon>
        <taxon>Chytridiomycetes</taxon>
        <taxon>Spizellomycetales</taxon>
        <taxon>Powellomycetaceae</taxon>
        <taxon>Geranomyces</taxon>
    </lineage>
</organism>
<keyword evidence="3" id="KW-0862">Zinc</keyword>
<comment type="caution">
    <text evidence="7">The sequence shown here is derived from an EMBL/GenBank/DDBJ whole genome shotgun (WGS) entry which is preliminary data.</text>
</comment>
<feature type="compositionally biased region" description="Low complexity" evidence="5">
    <location>
        <begin position="1"/>
        <end position="42"/>
    </location>
</feature>
<proteinExistence type="predicted"/>
<evidence type="ECO:0000259" key="6">
    <source>
        <dbReference type="PROSITE" id="PS51039"/>
    </source>
</evidence>
<feature type="region of interest" description="Disordered" evidence="5">
    <location>
        <begin position="1"/>
        <end position="53"/>
    </location>
</feature>
<evidence type="ECO:0000256" key="1">
    <source>
        <dbReference type="ARBA" id="ARBA00022723"/>
    </source>
</evidence>
<dbReference type="InterPro" id="IPR000058">
    <property type="entry name" value="Znf_AN1"/>
</dbReference>
<dbReference type="Proteomes" id="UP001212152">
    <property type="component" value="Unassembled WGS sequence"/>
</dbReference>
<keyword evidence="2 4" id="KW-0863">Zinc-finger</keyword>
<dbReference type="SMART" id="SM00154">
    <property type="entry name" value="ZnF_AN1"/>
    <property type="match status" value="1"/>
</dbReference>